<evidence type="ECO:0000313" key="3">
    <source>
        <dbReference type="EMBL" id="TCT11708.1"/>
    </source>
</evidence>
<sequence length="206" mass="21856">MIHTTSLIRAAALTGFIAAVAGAASAADAVAPAPLTLEGYFTGTTHGSGAFNSWIAGVDRAFELTAEGYWDGTTLTLVEDFRFADGARERKTWRFVRTGEGTYIGTREDVVGEAVVTTHDGRIRMTYDLDLPRADGSTIRLHFRDIIERQRDGTVLNTARVTKFGLPIARVEVVFSKPAIGRGGGAAAGQAAGSRSTPAPRPATSQ</sequence>
<dbReference type="InterPro" id="IPR024409">
    <property type="entry name" value="DUF3833"/>
</dbReference>
<keyword evidence="4" id="KW-1185">Reference proteome</keyword>
<feature type="region of interest" description="Disordered" evidence="1">
    <location>
        <begin position="182"/>
        <end position="206"/>
    </location>
</feature>
<accession>A0A4V2UZL0</accession>
<evidence type="ECO:0000256" key="2">
    <source>
        <dbReference type="SAM" id="SignalP"/>
    </source>
</evidence>
<dbReference type="Proteomes" id="UP000295678">
    <property type="component" value="Unassembled WGS sequence"/>
</dbReference>
<organism evidence="3 4">
    <name type="scientific">Tepidamorphus gemmatus</name>
    <dbReference type="NCBI Taxonomy" id="747076"/>
    <lineage>
        <taxon>Bacteria</taxon>
        <taxon>Pseudomonadati</taxon>
        <taxon>Pseudomonadota</taxon>
        <taxon>Alphaproteobacteria</taxon>
        <taxon>Hyphomicrobiales</taxon>
        <taxon>Tepidamorphaceae</taxon>
        <taxon>Tepidamorphus</taxon>
    </lineage>
</organism>
<dbReference type="AlphaFoldDB" id="A0A4V2UZL0"/>
<reference evidence="3 4" key="1">
    <citation type="submission" date="2019-03" db="EMBL/GenBank/DDBJ databases">
        <title>Genomic Encyclopedia of Type Strains, Phase IV (KMG-IV): sequencing the most valuable type-strain genomes for metagenomic binning, comparative biology and taxonomic classification.</title>
        <authorList>
            <person name="Goeker M."/>
        </authorList>
    </citation>
    <scope>NUCLEOTIDE SEQUENCE [LARGE SCALE GENOMIC DNA]</scope>
    <source>
        <strain evidence="3 4">DSM 19345</strain>
    </source>
</reference>
<protein>
    <submittedName>
        <fullName evidence="3">Uncharacterized protein DUF3833</fullName>
    </submittedName>
</protein>
<gene>
    <name evidence="3" type="ORF">EDC22_10317</name>
</gene>
<dbReference type="EMBL" id="SMAK01000003">
    <property type="protein sequence ID" value="TCT11708.1"/>
    <property type="molecule type" value="Genomic_DNA"/>
</dbReference>
<feature type="signal peptide" evidence="2">
    <location>
        <begin position="1"/>
        <end position="26"/>
    </location>
</feature>
<evidence type="ECO:0000313" key="4">
    <source>
        <dbReference type="Proteomes" id="UP000295678"/>
    </source>
</evidence>
<evidence type="ECO:0000256" key="1">
    <source>
        <dbReference type="SAM" id="MobiDB-lite"/>
    </source>
</evidence>
<keyword evidence="2" id="KW-0732">Signal</keyword>
<dbReference type="RefSeq" id="WP_245499650.1">
    <property type="nucleotide sequence ID" value="NZ_SMAK01000003.1"/>
</dbReference>
<comment type="caution">
    <text evidence="3">The sequence shown here is derived from an EMBL/GenBank/DDBJ whole genome shotgun (WGS) entry which is preliminary data.</text>
</comment>
<feature type="chain" id="PRO_5020401840" evidence="2">
    <location>
        <begin position="27"/>
        <end position="206"/>
    </location>
</feature>
<dbReference type="Pfam" id="PF12915">
    <property type="entry name" value="DUF3833"/>
    <property type="match status" value="1"/>
</dbReference>
<proteinExistence type="predicted"/>
<name>A0A4V2UZL0_9HYPH</name>